<feature type="domain" description="Ion transport" evidence="9">
    <location>
        <begin position="1170"/>
        <end position="1299"/>
    </location>
</feature>
<feature type="region of interest" description="Disordered" evidence="7">
    <location>
        <begin position="250"/>
        <end position="269"/>
    </location>
</feature>
<dbReference type="SUPFAM" id="SSF52047">
    <property type="entry name" value="RNI-like"/>
    <property type="match status" value="3"/>
</dbReference>
<proteinExistence type="predicted"/>
<feature type="region of interest" description="Disordered" evidence="7">
    <location>
        <begin position="1"/>
        <end position="187"/>
    </location>
</feature>
<evidence type="ECO:0000256" key="6">
    <source>
        <dbReference type="SAM" id="Coils"/>
    </source>
</evidence>
<evidence type="ECO:0000256" key="7">
    <source>
        <dbReference type="SAM" id="MobiDB-lite"/>
    </source>
</evidence>
<feature type="compositionally biased region" description="Basic and acidic residues" evidence="7">
    <location>
        <begin position="130"/>
        <end position="173"/>
    </location>
</feature>
<feature type="compositionally biased region" description="Low complexity" evidence="7">
    <location>
        <begin position="45"/>
        <end position="56"/>
    </location>
</feature>
<feature type="transmembrane region" description="Helical" evidence="8">
    <location>
        <begin position="1399"/>
        <end position="1422"/>
    </location>
</feature>
<dbReference type="InterPro" id="IPR005821">
    <property type="entry name" value="Ion_trans_dom"/>
</dbReference>
<feature type="compositionally biased region" description="Basic and acidic residues" evidence="7">
    <location>
        <begin position="416"/>
        <end position="442"/>
    </location>
</feature>
<feature type="transmembrane region" description="Helical" evidence="8">
    <location>
        <begin position="690"/>
        <end position="713"/>
    </location>
</feature>
<dbReference type="EMBL" id="BRXW01000569">
    <property type="protein sequence ID" value="GMH67173.1"/>
    <property type="molecule type" value="Genomic_DNA"/>
</dbReference>
<keyword evidence="3" id="KW-0677">Repeat</keyword>
<feature type="transmembrane region" description="Helical" evidence="8">
    <location>
        <begin position="1169"/>
        <end position="1188"/>
    </location>
</feature>
<feature type="compositionally biased region" description="Basic residues" evidence="7">
    <location>
        <begin position="1"/>
        <end position="11"/>
    </location>
</feature>
<feature type="transmembrane region" description="Helical" evidence="8">
    <location>
        <begin position="1062"/>
        <end position="1082"/>
    </location>
</feature>
<evidence type="ECO:0000256" key="2">
    <source>
        <dbReference type="ARBA" id="ARBA00022692"/>
    </source>
</evidence>
<accession>A0A9W7E6A3</accession>
<feature type="transmembrane region" description="Helical" evidence="8">
    <location>
        <begin position="1020"/>
        <end position="1041"/>
    </location>
</feature>
<feature type="transmembrane region" description="Helical" evidence="8">
    <location>
        <begin position="744"/>
        <end position="768"/>
    </location>
</feature>
<reference evidence="11" key="1">
    <citation type="journal article" date="2023" name="Commun. Biol.">
        <title>Genome analysis of Parmales, the sister group of diatoms, reveals the evolutionary specialization of diatoms from phago-mixotrophs to photoautotrophs.</title>
        <authorList>
            <person name="Ban H."/>
            <person name="Sato S."/>
            <person name="Yoshikawa S."/>
            <person name="Yamada K."/>
            <person name="Nakamura Y."/>
            <person name="Ichinomiya M."/>
            <person name="Sato N."/>
            <person name="Blanc-Mathieu R."/>
            <person name="Endo H."/>
            <person name="Kuwata A."/>
            <person name="Ogata H."/>
        </authorList>
    </citation>
    <scope>NUCLEOTIDE SEQUENCE [LARGE SCALE GENOMIC DNA]</scope>
    <source>
        <strain evidence="11">NIES 3700</strain>
    </source>
</reference>
<dbReference type="Gene3D" id="1.20.120.350">
    <property type="entry name" value="Voltage-gated potassium channels. Chain C"/>
    <property type="match status" value="2"/>
</dbReference>
<feature type="transmembrane region" description="Helical" evidence="8">
    <location>
        <begin position="662"/>
        <end position="684"/>
    </location>
</feature>
<dbReference type="Pfam" id="PF00520">
    <property type="entry name" value="Ion_trans"/>
    <property type="match status" value="2"/>
</dbReference>
<dbReference type="Proteomes" id="UP001165122">
    <property type="component" value="Unassembled WGS sequence"/>
</dbReference>
<dbReference type="OrthoDB" id="192240at2759"/>
<feature type="transmembrane region" description="Helical" evidence="8">
    <location>
        <begin position="602"/>
        <end position="627"/>
    </location>
</feature>
<feature type="coiled-coil region" evidence="6">
    <location>
        <begin position="935"/>
        <end position="963"/>
    </location>
</feature>
<feature type="compositionally biased region" description="Low complexity" evidence="7">
    <location>
        <begin position="105"/>
        <end position="117"/>
    </location>
</feature>
<feature type="compositionally biased region" description="Basic and acidic residues" evidence="7">
    <location>
        <begin position="366"/>
        <end position="386"/>
    </location>
</feature>
<evidence type="ECO:0000259" key="9">
    <source>
        <dbReference type="Pfam" id="PF00520"/>
    </source>
</evidence>
<feature type="region of interest" description="Disordered" evidence="7">
    <location>
        <begin position="275"/>
        <end position="450"/>
    </location>
</feature>
<comment type="caution">
    <text evidence="10">The sequence shown here is derived from an EMBL/GenBank/DDBJ whole genome shotgun (WGS) entry which is preliminary data.</text>
</comment>
<feature type="compositionally biased region" description="Acidic residues" evidence="7">
    <location>
        <begin position="387"/>
        <end position="397"/>
    </location>
</feature>
<keyword evidence="6" id="KW-0175">Coiled coil</keyword>
<name>A0A9W7E6A3_9STRA</name>
<evidence type="ECO:0000256" key="4">
    <source>
        <dbReference type="ARBA" id="ARBA00022989"/>
    </source>
</evidence>
<dbReference type="SUPFAM" id="SSF81324">
    <property type="entry name" value="Voltage-gated potassium channels"/>
    <property type="match status" value="2"/>
</dbReference>
<dbReference type="InterPro" id="IPR052201">
    <property type="entry name" value="LRR-containing_regulator"/>
</dbReference>
<gene>
    <name evidence="10" type="ORF">TrLO_g1867</name>
</gene>
<feature type="transmembrane region" description="Helical" evidence="8">
    <location>
        <begin position="1453"/>
        <end position="1473"/>
    </location>
</feature>
<dbReference type="SMART" id="SM00368">
    <property type="entry name" value="LRR_RI"/>
    <property type="match status" value="16"/>
</dbReference>
<evidence type="ECO:0000256" key="1">
    <source>
        <dbReference type="ARBA" id="ARBA00004141"/>
    </source>
</evidence>
<dbReference type="Gene3D" id="3.80.10.10">
    <property type="entry name" value="Ribonuclease Inhibitor"/>
    <property type="match status" value="6"/>
</dbReference>
<feature type="transmembrane region" description="Helical" evidence="8">
    <location>
        <begin position="851"/>
        <end position="872"/>
    </location>
</feature>
<dbReference type="PANTHER" id="PTHR24111">
    <property type="entry name" value="LEUCINE-RICH REPEAT-CONTAINING PROTEIN 34"/>
    <property type="match status" value="1"/>
</dbReference>
<evidence type="ECO:0000313" key="11">
    <source>
        <dbReference type="Proteomes" id="UP001165122"/>
    </source>
</evidence>
<feature type="transmembrane region" description="Helical" evidence="8">
    <location>
        <begin position="980"/>
        <end position="1000"/>
    </location>
</feature>
<feature type="transmembrane region" description="Helical" evidence="8">
    <location>
        <begin position="1429"/>
        <end position="1447"/>
    </location>
</feature>
<keyword evidence="4 8" id="KW-1133">Transmembrane helix</keyword>
<feature type="domain" description="Ion transport" evidence="9">
    <location>
        <begin position="983"/>
        <end position="1129"/>
    </location>
</feature>
<dbReference type="Pfam" id="PF13516">
    <property type="entry name" value="LRR_6"/>
    <property type="match status" value="6"/>
</dbReference>
<keyword evidence="11" id="KW-1185">Reference proteome</keyword>
<dbReference type="PANTHER" id="PTHR24111:SF0">
    <property type="entry name" value="LEUCINE-RICH REPEAT-CONTAINING PROTEIN"/>
    <property type="match status" value="1"/>
</dbReference>
<dbReference type="InterPro" id="IPR027359">
    <property type="entry name" value="Volt_channel_dom_sf"/>
</dbReference>
<feature type="compositionally biased region" description="Polar residues" evidence="7">
    <location>
        <begin position="93"/>
        <end position="104"/>
    </location>
</feature>
<evidence type="ECO:0000256" key="5">
    <source>
        <dbReference type="ARBA" id="ARBA00023136"/>
    </source>
</evidence>
<keyword evidence="2 8" id="KW-0812">Transmembrane</keyword>
<dbReference type="InterPro" id="IPR032675">
    <property type="entry name" value="LRR_dom_sf"/>
</dbReference>
<dbReference type="GO" id="GO:0016020">
    <property type="term" value="C:membrane"/>
    <property type="evidence" value="ECO:0007669"/>
    <property type="project" value="UniProtKB-SubCell"/>
</dbReference>
<keyword evidence="5 8" id="KW-0472">Membrane</keyword>
<evidence type="ECO:0000256" key="8">
    <source>
        <dbReference type="SAM" id="Phobius"/>
    </source>
</evidence>
<feature type="transmembrane region" description="Helical" evidence="8">
    <location>
        <begin position="1208"/>
        <end position="1225"/>
    </location>
</feature>
<dbReference type="GO" id="GO:0005216">
    <property type="term" value="F:monoatomic ion channel activity"/>
    <property type="evidence" value="ECO:0007669"/>
    <property type="project" value="InterPro"/>
</dbReference>
<feature type="transmembrane region" description="Helical" evidence="8">
    <location>
        <begin position="1102"/>
        <end position="1120"/>
    </location>
</feature>
<protein>
    <recommendedName>
        <fullName evidence="9">Ion transport domain-containing protein</fullName>
    </recommendedName>
</protein>
<evidence type="ECO:0000256" key="3">
    <source>
        <dbReference type="ARBA" id="ARBA00022737"/>
    </source>
</evidence>
<evidence type="ECO:0000313" key="10">
    <source>
        <dbReference type="EMBL" id="GMH67173.1"/>
    </source>
</evidence>
<organism evidence="10 11">
    <name type="scientific">Triparma laevis f. longispina</name>
    <dbReference type="NCBI Taxonomy" id="1714387"/>
    <lineage>
        <taxon>Eukaryota</taxon>
        <taxon>Sar</taxon>
        <taxon>Stramenopiles</taxon>
        <taxon>Ochrophyta</taxon>
        <taxon>Bolidophyceae</taxon>
        <taxon>Parmales</taxon>
        <taxon>Triparmaceae</taxon>
        <taxon>Triparma</taxon>
    </lineage>
</organism>
<dbReference type="InterPro" id="IPR001611">
    <property type="entry name" value="Leu-rich_rpt"/>
</dbReference>
<comment type="subcellular location">
    <subcellularLocation>
        <location evidence="1">Membrane</location>
        <topology evidence="1">Multi-pass membrane protein</topology>
    </subcellularLocation>
</comment>
<sequence>MVKQKRYRRVVKIPVSSLPEPDSGPTRQPDRQPSRHVGFADLNDDLSLSSNGSTTNNEKRGDGVKFASDVVGGDGDDQQIESTPFIENMPTGPLTQGLDQPSQTSSNNNSIAGSSISVPSGQYKYAIPHSDSKTPVEQKKDDDKKKEEEEEEKEKNEKEEKERKTEAEHRRLSILEQQRVAPQQRSRGSILAVKENFKSYITNQSMKRGSLAFVANIDRTESDIQTLDKFVAEHEEGEVDSKYQVLEKPDFMTPKIAQKPKPTPRKTSVFRRMSNVIFGSPEKNQPQKLTPVETEMNKIELDGSGRISPTIEECDEEDEDRKEQDKKDLAFLNQDNDGPVTVEELDGREEKKDNGTEVPETTGSPPRKDSEELEKTASENSSHNDSDADSEKDEEAEAEKGQTLAERKKLRRQKEKLKEEEGKGATKEEEKDLGLSRKEMKRQNKARRRLASVHAIPNLGEVVEEVVEIKSVEEIMAEQKDKDNEQLAAADRMKAENEAFLRKLRGEDNDENGSVDSQGRELSETVVDTITGSNLFKFERYFLYLQFTSVILSLNVPWPDAFEYSFGIFAWLSNEWYVWPFHKFFSLFRIPELVDIVDLAMYYWLVNYALKLVFVVVLLWVFFNFWVIKDYTDPKFTDAWIQVYIKYWWNLVLFWKSGFARCIFATALLESVVVGLGVLLWVTLDKDRGVALMVSGTLFLAVFFTLYLIFVCLTRLAFYRKTRNNEYYTMRIMMKNIVETKNRICLFLLSALYLPTLLTIFKAVIPIYDWNDTHAPLPRTDQIHRTIYENSFIGYSNANHGLNTLTNQINYHVSCYIMGFPPNVSPDTNKTVATVECNSPTGYSITSATSLLLPVYAIGFPLMCLYLAVVSYQTMKASNWFPNYVAQYQSYTNYNRHLRKESKLIFRFKIKALIFLQELAKGMKADMIGVIKIILFQEAKQISKAEERRRRQKKEEKKKAEEAWREARPSWRVKMEGHALGSRFSTFIYIMIFANLGVMGHEREIWKMGFLDNPPDEDGVVTPNAELIALTNLFFAAVFFYEFVVKILGMAPKFYFRDPFNIFDFFLVLFSVLEIFILPLIFPEEPEGDDDAAGEDGDGGGGSGAGGAKAVRLFKMARLLKMLRLGKIVKALKLKVNRHLKRVEEMYNADDYDWPQWRRKLKKKVIGKLVTNFIYVLIFINLAGVFAGDDLKAADPEMGYPIMYYSDWFFGVAFSIEMLVKWVGIGPKLYFMDPFEILNFVLVLMGWGELIFLPPDSAPPEEDISGDGGGAGAAKLARLARFARFARFARVLRLLKIFKPQSQAQWRFQKSLEFKITKLNGKFVSACEEYISTCKAFAVDHELVILSWDSLLDASSTIYLIQPFKHNMRYWKSVHHLETLVFSAIAVVSQRNHGPIEQLQMLVAVLVVFQTLHLIVMPYLYSRERKLDFFCRTALIWNCLVGIMIVNELVDEIGSGLLMMWGNLSLLFIFGFLMQVPQMLKRMVKGLRDRVDSGVVKFVFKQITKKNLALENINTGLLALQQWDNMIQDEKWMGFVGLSKTKPKNLLNSRQRFRYVKWAALRDLKLINIRDPIGVSVLHEAMARAEPEICRWLVHHDREFVDLEDDGRDTPMLIGLKECSRALLSFAEKATEEMSWKRSRYADIFLSEQIHSSNPHWNRFHYATLEDMAVPLLGELTQQLATCFDLNPPEGYVRVSKWYEYGDSVMEFLAEMYVASRRELLLYNKELGDIGFDSFIAMTRKMSVKHTSFTVPTNYKLFYPINVVKLDLRTNRLKHEAGIAIASMLETNSTLQILDLSDNAIDDEAGISIMEALRHNHAVHTLKMSKNLLGPGTGKELAHCLRRNQVLREVDMSWNSMGAKRFWKDLETEEFVTGSGEELGMSLRHNKTLTVLNLEGNRLGTGTGDAFAQMMRKNATLLTLNLATNEILVDGGRYIANSIGKNKAITYLNMADNQLGPKAGLAFARSLKDNHTLAHLDLNTNRLGFRAGTAFAIAMMHNTSLVSINMKNNDYGPNVGKKWATAIQRNVGLTDIDFSNNDLGKISHLGGDPGELGVMLKKALSANRQITSLNLSGCHFDSATFIAVCGAFMSMDALQVLRLDDMMLDEPCTQQLCNAVENAPISQLTLARCMIGDSAKASNLLSNSLGHIQQLVKLDLSGNILGPRCCEKLADAFSNEGMNVVHLNLAGNKLGPEGGQKIAEAFTHLHTLSWLDMSENDLDDDACRELSESLREVISFGVITRPCAMKHFEAKNNNFGDEACSELIHAFSNEITKYIGLSNTQLGPKTGAAIGAGLRQPTIAWEVLDLSGNELGREGANSIWWSMRKNHSLLDLDMTDNKIGPSFGTEEDELGMHGISIDTALERNFTLKNLKMSQNGISARAGVMFAESLTANKSLSNISFSGNSLDHHVGEHLGARLAHDRQIYTLDLSYNYMGWLGGQAIAQSLFTNRFLVELNLTGNKLGENGAKIGMQFARALYENNVVKILRLGSNRFGPASGVSFTTSLKRNKTLTVLDFTDNRLDDEVGEKFLELLNENFALVELGLSRVEVGMRVWDEVEEIMSGRR</sequence>